<name>A0A1I8FMJ2_9PLAT</name>
<evidence type="ECO:0000313" key="1">
    <source>
        <dbReference type="Proteomes" id="UP000095280"/>
    </source>
</evidence>
<dbReference type="AlphaFoldDB" id="A0A1I8FMJ2"/>
<evidence type="ECO:0000313" key="2">
    <source>
        <dbReference type="WBParaSite" id="maker-unitig_39931-snap-gene-0.3-mRNA-1"/>
    </source>
</evidence>
<accession>A0A1I8FMJ2</accession>
<protein>
    <submittedName>
        <fullName evidence="2">Phage tail tape measure protein</fullName>
    </submittedName>
</protein>
<sequence>TPCATCSTTESPSRNACSTYEGSERSYLDANGECQPLPANFKELNSTMKSDLADSQKATMLLEYAQKNFDSAKSMKEFTSLLNQQLTSNTDSSTRTVAKLLKTVGVVADMPLWRAVKNLTDSDAKDLAETAASVIDAVDSIGFGLA</sequence>
<proteinExistence type="predicted"/>
<keyword evidence="1" id="KW-1185">Reference proteome</keyword>
<reference evidence="2" key="1">
    <citation type="submission" date="2016-11" db="UniProtKB">
        <authorList>
            <consortium name="WormBaseParasite"/>
        </authorList>
    </citation>
    <scope>IDENTIFICATION</scope>
</reference>
<dbReference type="WBParaSite" id="maker-unitig_39931-snap-gene-0.3-mRNA-1">
    <property type="protein sequence ID" value="maker-unitig_39931-snap-gene-0.3-mRNA-1"/>
    <property type="gene ID" value="maker-unitig_39931-snap-gene-0.3"/>
</dbReference>
<organism evidence="1 2">
    <name type="scientific">Macrostomum lignano</name>
    <dbReference type="NCBI Taxonomy" id="282301"/>
    <lineage>
        <taxon>Eukaryota</taxon>
        <taxon>Metazoa</taxon>
        <taxon>Spiralia</taxon>
        <taxon>Lophotrochozoa</taxon>
        <taxon>Platyhelminthes</taxon>
        <taxon>Rhabditophora</taxon>
        <taxon>Macrostomorpha</taxon>
        <taxon>Macrostomida</taxon>
        <taxon>Macrostomidae</taxon>
        <taxon>Macrostomum</taxon>
    </lineage>
</organism>
<dbReference type="Proteomes" id="UP000095280">
    <property type="component" value="Unplaced"/>
</dbReference>